<dbReference type="GO" id="GO:0016509">
    <property type="term" value="F:long-chain (3S)-3-hydroxyacyl-CoA dehydrogenase (NAD+) activity"/>
    <property type="evidence" value="ECO:0007669"/>
    <property type="project" value="TreeGrafter"/>
</dbReference>
<dbReference type="InterPro" id="IPR029045">
    <property type="entry name" value="ClpP/crotonase-like_dom_sf"/>
</dbReference>
<dbReference type="Pfam" id="PF02737">
    <property type="entry name" value="3HCDH_N"/>
    <property type="match status" value="1"/>
</dbReference>
<dbReference type="InterPro" id="IPR036291">
    <property type="entry name" value="NAD(P)-bd_dom_sf"/>
</dbReference>
<sequence>MKHFTLDTDKDGIALITFDSPERSMNVLSQDVITEIGEWVTKITEDDAIKGAVITSGKSAFCAGANLEELGGQFSEVFAAIEKDEQKAKKQLFDMVFRLNTVFRALEVCGKPVAAAVNGLALGGGFELALACHARFAASDNPKLRLGFPEVMVGLLPGAGGTQRLPRMLGLMNSAPLLLQAKKIKAKEALSMGLVNAVVPGDELVAAAKAWVLENPKAKQPWDQDRFKFPGGGPWSAQGFPMFAGSSAMVRKESYGNYPAMSNILRCVYEGAQLPMDAALRVETRYFCQLLLSPKTQNMIRSLFISKQAIDKGGARPASQKPGAINKIGVIGAGFMGAGVAYVSAMAGIEVVLIDRDQDSADKGKAFSETEQAKRVKRKKTTQEKMDAVLARIIPTTDYNLLKDVDLI</sequence>
<dbReference type="PANTHER" id="PTHR43612:SF3">
    <property type="entry name" value="TRIFUNCTIONAL ENZYME SUBUNIT ALPHA, MITOCHONDRIAL"/>
    <property type="match status" value="1"/>
</dbReference>
<gene>
    <name evidence="3" type="ORF">ENJ46_05230</name>
</gene>
<dbReference type="Pfam" id="PF00378">
    <property type="entry name" value="ECH_1"/>
    <property type="match status" value="1"/>
</dbReference>
<dbReference type="Gene3D" id="3.90.226.10">
    <property type="entry name" value="2-enoyl-CoA Hydratase, Chain A, domain 1"/>
    <property type="match status" value="1"/>
</dbReference>
<dbReference type="InterPro" id="IPR006176">
    <property type="entry name" value="3-OHacyl-CoA_DH_NAD-bd"/>
</dbReference>
<dbReference type="SUPFAM" id="SSF52096">
    <property type="entry name" value="ClpP/crotonase"/>
    <property type="match status" value="1"/>
</dbReference>
<protein>
    <submittedName>
        <fullName evidence="3">3-hydroxyacyl-CoA dehydrogenase</fullName>
    </submittedName>
</protein>
<dbReference type="GO" id="GO:0004300">
    <property type="term" value="F:enoyl-CoA hydratase activity"/>
    <property type="evidence" value="ECO:0007669"/>
    <property type="project" value="TreeGrafter"/>
</dbReference>
<proteinExistence type="predicted"/>
<accession>A0A7C3C3Q3</accession>
<dbReference type="EMBL" id="DRMN01000344">
    <property type="protein sequence ID" value="HFB55307.1"/>
    <property type="molecule type" value="Genomic_DNA"/>
</dbReference>
<evidence type="ECO:0000256" key="1">
    <source>
        <dbReference type="ARBA" id="ARBA00049556"/>
    </source>
</evidence>
<dbReference type="Proteomes" id="UP000886042">
    <property type="component" value="Unassembled WGS sequence"/>
</dbReference>
<dbReference type="InterPro" id="IPR001753">
    <property type="entry name" value="Enoyl-CoA_hydra/iso"/>
</dbReference>
<organism evidence="3">
    <name type="scientific">Hellea balneolensis</name>
    <dbReference type="NCBI Taxonomy" id="287478"/>
    <lineage>
        <taxon>Bacteria</taxon>
        <taxon>Pseudomonadati</taxon>
        <taxon>Pseudomonadota</taxon>
        <taxon>Alphaproteobacteria</taxon>
        <taxon>Maricaulales</taxon>
        <taxon>Robiginitomaculaceae</taxon>
        <taxon>Hellea</taxon>
    </lineage>
</organism>
<dbReference type="GO" id="GO:0006635">
    <property type="term" value="P:fatty acid beta-oxidation"/>
    <property type="evidence" value="ECO:0007669"/>
    <property type="project" value="TreeGrafter"/>
</dbReference>
<dbReference type="AlphaFoldDB" id="A0A7C3C3Q3"/>
<dbReference type="InterPro" id="IPR050136">
    <property type="entry name" value="FA_oxidation_alpha_subunit"/>
</dbReference>
<dbReference type="CDD" id="cd06558">
    <property type="entry name" value="crotonase-like"/>
    <property type="match status" value="1"/>
</dbReference>
<comment type="catalytic activity">
    <reaction evidence="1">
        <text>a (3S)-3-hydroxyacyl-CoA + NAD(+) = a 3-oxoacyl-CoA + NADH + H(+)</text>
        <dbReference type="Rhea" id="RHEA:22432"/>
        <dbReference type="ChEBI" id="CHEBI:15378"/>
        <dbReference type="ChEBI" id="CHEBI:57318"/>
        <dbReference type="ChEBI" id="CHEBI:57540"/>
        <dbReference type="ChEBI" id="CHEBI:57945"/>
        <dbReference type="ChEBI" id="CHEBI:90726"/>
        <dbReference type="EC" id="1.1.1.35"/>
    </reaction>
</comment>
<dbReference type="SUPFAM" id="SSF51735">
    <property type="entry name" value="NAD(P)-binding Rossmann-fold domains"/>
    <property type="match status" value="1"/>
</dbReference>
<feature type="domain" description="3-hydroxyacyl-CoA dehydrogenase NAD binding" evidence="2">
    <location>
        <begin position="327"/>
        <end position="408"/>
    </location>
</feature>
<reference evidence="3" key="1">
    <citation type="journal article" date="2020" name="mSystems">
        <title>Genome- and Community-Level Interaction Insights into Carbon Utilization and Element Cycling Functions of Hydrothermarchaeota in Hydrothermal Sediment.</title>
        <authorList>
            <person name="Zhou Z."/>
            <person name="Liu Y."/>
            <person name="Xu W."/>
            <person name="Pan J."/>
            <person name="Luo Z.H."/>
            <person name="Li M."/>
        </authorList>
    </citation>
    <scope>NUCLEOTIDE SEQUENCE [LARGE SCALE GENOMIC DNA]</scope>
    <source>
        <strain evidence="3">HyVt-489</strain>
    </source>
</reference>
<feature type="non-terminal residue" evidence="3">
    <location>
        <position position="408"/>
    </location>
</feature>
<dbReference type="PANTHER" id="PTHR43612">
    <property type="entry name" value="TRIFUNCTIONAL ENZYME SUBUNIT ALPHA"/>
    <property type="match status" value="1"/>
</dbReference>
<evidence type="ECO:0000259" key="2">
    <source>
        <dbReference type="Pfam" id="PF02737"/>
    </source>
</evidence>
<name>A0A7C3C3Q3_9PROT</name>
<dbReference type="GO" id="GO:0070403">
    <property type="term" value="F:NAD+ binding"/>
    <property type="evidence" value="ECO:0007669"/>
    <property type="project" value="InterPro"/>
</dbReference>
<dbReference type="Gene3D" id="3.40.50.720">
    <property type="entry name" value="NAD(P)-binding Rossmann-like Domain"/>
    <property type="match status" value="1"/>
</dbReference>
<comment type="caution">
    <text evidence="3">The sequence shown here is derived from an EMBL/GenBank/DDBJ whole genome shotgun (WGS) entry which is preliminary data.</text>
</comment>
<evidence type="ECO:0000313" key="3">
    <source>
        <dbReference type="EMBL" id="HFB55307.1"/>
    </source>
</evidence>